<evidence type="ECO:0000313" key="1">
    <source>
        <dbReference type="EMBL" id="GGF53650.1"/>
    </source>
</evidence>
<sequence>MCLLDDDDIWHHDKQRQFASYIEKNPECGAVRSAYWQFSPNQDAIQLNGFRTELFEAGDRRNLERLAATSTPLNDFGYLDIQGRSLQEMLKRNSGVTSSTMVRRDVLDQVPDVPDALRSAQDWLLFVYIASIVEWHLVPGRWFFYRVHGEQITSDVTIPKWESRVLAWGEAWRNVGRPMGFHLRDYEAEYASELHQWVWAALRRGDRDQARRIYAAGSSFMVSWPIRWSVWLPPALRWRVRRPLAWLVAKSPLGRGDAGANDAARNGDWWRRQ</sequence>
<dbReference type="SUPFAM" id="SSF53448">
    <property type="entry name" value="Nucleotide-diphospho-sugar transferases"/>
    <property type="match status" value="1"/>
</dbReference>
<accession>A0A917BT97</accession>
<dbReference type="Proteomes" id="UP000605670">
    <property type="component" value="Unassembled WGS sequence"/>
</dbReference>
<organism evidence="1 2">
    <name type="scientific">Ornithinimicrobium tianjinense</name>
    <dbReference type="NCBI Taxonomy" id="1195761"/>
    <lineage>
        <taxon>Bacteria</taxon>
        <taxon>Bacillati</taxon>
        <taxon>Actinomycetota</taxon>
        <taxon>Actinomycetes</taxon>
        <taxon>Micrococcales</taxon>
        <taxon>Ornithinimicrobiaceae</taxon>
        <taxon>Ornithinimicrobium</taxon>
    </lineage>
</organism>
<protein>
    <submittedName>
        <fullName evidence="1">Uncharacterized protein</fullName>
    </submittedName>
</protein>
<comment type="caution">
    <text evidence="1">The sequence shown here is derived from an EMBL/GenBank/DDBJ whole genome shotgun (WGS) entry which is preliminary data.</text>
</comment>
<evidence type="ECO:0000313" key="2">
    <source>
        <dbReference type="Proteomes" id="UP000605670"/>
    </source>
</evidence>
<name>A0A917BT97_9MICO</name>
<reference evidence="1" key="1">
    <citation type="journal article" date="2014" name="Int. J. Syst. Evol. Microbiol.">
        <title>Complete genome sequence of Corynebacterium casei LMG S-19264T (=DSM 44701T), isolated from a smear-ripened cheese.</title>
        <authorList>
            <consortium name="US DOE Joint Genome Institute (JGI-PGF)"/>
            <person name="Walter F."/>
            <person name="Albersmeier A."/>
            <person name="Kalinowski J."/>
            <person name="Ruckert C."/>
        </authorList>
    </citation>
    <scope>NUCLEOTIDE SEQUENCE</scope>
    <source>
        <strain evidence="1">CGMCC 1.12160</strain>
    </source>
</reference>
<dbReference type="EMBL" id="BMEM01000003">
    <property type="protein sequence ID" value="GGF53650.1"/>
    <property type="molecule type" value="Genomic_DNA"/>
</dbReference>
<dbReference type="InterPro" id="IPR029044">
    <property type="entry name" value="Nucleotide-diphossugar_trans"/>
</dbReference>
<reference evidence="1" key="2">
    <citation type="submission" date="2020-09" db="EMBL/GenBank/DDBJ databases">
        <authorList>
            <person name="Sun Q."/>
            <person name="Zhou Y."/>
        </authorList>
    </citation>
    <scope>NUCLEOTIDE SEQUENCE</scope>
    <source>
        <strain evidence="1">CGMCC 1.12160</strain>
    </source>
</reference>
<dbReference type="Gene3D" id="3.90.550.10">
    <property type="entry name" value="Spore Coat Polysaccharide Biosynthesis Protein SpsA, Chain A"/>
    <property type="match status" value="1"/>
</dbReference>
<gene>
    <name evidence="1" type="ORF">GCM10011366_21860</name>
</gene>
<keyword evidence="2" id="KW-1185">Reference proteome</keyword>
<dbReference type="AlphaFoldDB" id="A0A917BT97"/>
<proteinExistence type="predicted"/>